<dbReference type="Pfam" id="PF08030">
    <property type="entry name" value="NAD_binding_6"/>
    <property type="match status" value="1"/>
</dbReference>
<keyword evidence="3 7" id="KW-1133">Transmembrane helix</keyword>
<dbReference type="GO" id="GO:0005886">
    <property type="term" value="C:plasma membrane"/>
    <property type="evidence" value="ECO:0007669"/>
    <property type="project" value="TreeGrafter"/>
</dbReference>
<feature type="transmembrane region" description="Helical" evidence="7">
    <location>
        <begin position="614"/>
        <end position="633"/>
    </location>
</feature>
<keyword evidence="2 7" id="KW-0812">Transmembrane</keyword>
<dbReference type="Pfam" id="PF01794">
    <property type="entry name" value="Ferric_reduct"/>
    <property type="match status" value="1"/>
</dbReference>
<keyword evidence="4" id="KW-0560">Oxidoreductase</keyword>
<keyword evidence="10" id="KW-1185">Reference proteome</keyword>
<dbReference type="GO" id="GO:0016491">
    <property type="term" value="F:oxidoreductase activity"/>
    <property type="evidence" value="ECO:0007669"/>
    <property type="project" value="UniProtKB-KW"/>
</dbReference>
<evidence type="ECO:0000256" key="2">
    <source>
        <dbReference type="ARBA" id="ARBA00022692"/>
    </source>
</evidence>
<feature type="transmembrane region" description="Helical" evidence="7">
    <location>
        <begin position="653"/>
        <end position="671"/>
    </location>
</feature>
<comment type="subcellular location">
    <subcellularLocation>
        <location evidence="1">Membrane</location>
        <topology evidence="1">Multi-pass membrane protein</topology>
    </subcellularLocation>
</comment>
<evidence type="ECO:0000256" key="5">
    <source>
        <dbReference type="ARBA" id="ARBA00023136"/>
    </source>
</evidence>
<feature type="transmembrane region" description="Helical" evidence="7">
    <location>
        <begin position="335"/>
        <end position="352"/>
    </location>
</feature>
<proteinExistence type="predicted"/>
<dbReference type="SUPFAM" id="SSF52343">
    <property type="entry name" value="Ferredoxin reductase-like, C-terminal NADP-linked domain"/>
    <property type="match status" value="1"/>
</dbReference>
<sequence length="775" mass="87338">MAGPSDGYAVVKTPPSDEDDSRSDSGVKAARSVESKRNDAATWSTRYRLVGSLAQALVVVAMGVYLFGQVGINAPVYNLTLKTRIGKWWGVPTTPVPKGQKTPGHSEMVRPTFFFLFCIVPVVASLLLVELLRCVNVRRITSKYLLQVAMILRRKPRVGSWLSYWCYGEWLFVGGVIIIGNILVFYYNYDRRFTKKRDTLLAQNKTVEIDTYLDVIGTSLGYTSIYGVALLFFPATRNCAWMEFFNISYANGIKYHRWLAIVTVVSAWAHCIVEYWGWIHAGTWSKNALPCFDCPLGVAPGSRTWLNIFGELALLCFLLMGITAIPIVRRRFYEVFYYAHHLFIPAVIFIALHYSGDIWWIFAPFMVYVISRCMSIFNAWTPVTVRQFTALNNNIIKIVVNRSTLRDGHFRVGQFVYLNVPSISKLQWHAFTIASSPRTNASTLTILAKSLGNWTKDLVDYAEECKKQNTLPTVYMDAYYGASLEEYEEYSTICLVGGGIGVTPLLAILEDIVAKLSHGEAWQQRVFFVFTFRELSLMEQIHPLLMKIKELDPHERQFTSRFYLTKPVLDDALDVQVDFAASYDAGAAAYAIDKSRRLPMPVAEPLRMRYLRPLTYLAVFTLSLGILVALQYGGGKIKIKNAALWPVQQLVEILVLFGSGIAVFIVIFIDIKTRKKLDKVAKADAFFGVAPEVKVAEKLTVRDFLKQHHVRVGVRPDLNALLAEVHQAHKPSTTTELSQIGLFASGPESMKRAVVYAASNVDASAFDVHEEQFLL</sequence>
<dbReference type="InterPro" id="IPR039261">
    <property type="entry name" value="FNR_nucleotide-bd"/>
</dbReference>
<dbReference type="PROSITE" id="PS51384">
    <property type="entry name" value="FAD_FR"/>
    <property type="match status" value="1"/>
</dbReference>
<dbReference type="Gene3D" id="3.40.50.80">
    <property type="entry name" value="Nucleotide-binding domain of ferredoxin-NADP reductase (FNR) module"/>
    <property type="match status" value="1"/>
</dbReference>
<evidence type="ECO:0000256" key="1">
    <source>
        <dbReference type="ARBA" id="ARBA00004141"/>
    </source>
</evidence>
<dbReference type="Pfam" id="PF08022">
    <property type="entry name" value="FAD_binding_8"/>
    <property type="match status" value="1"/>
</dbReference>
<evidence type="ECO:0000256" key="6">
    <source>
        <dbReference type="SAM" id="MobiDB-lite"/>
    </source>
</evidence>
<dbReference type="SUPFAM" id="SSF63380">
    <property type="entry name" value="Riboflavin synthase domain-like"/>
    <property type="match status" value="1"/>
</dbReference>
<gene>
    <name evidence="9" type="ORF">N0F65_008632</name>
</gene>
<reference evidence="9" key="2">
    <citation type="journal article" date="2023" name="Microbiol Resour">
        <title>Decontamination and Annotation of the Draft Genome Sequence of the Oomycete Lagenidium giganteum ARSEF 373.</title>
        <authorList>
            <person name="Morgan W.R."/>
            <person name="Tartar A."/>
        </authorList>
    </citation>
    <scope>NUCLEOTIDE SEQUENCE</scope>
    <source>
        <strain evidence="9">ARSEF 373</strain>
    </source>
</reference>
<reference evidence="9" key="1">
    <citation type="submission" date="2022-11" db="EMBL/GenBank/DDBJ databases">
        <authorList>
            <person name="Morgan W.R."/>
            <person name="Tartar A."/>
        </authorList>
    </citation>
    <scope>NUCLEOTIDE SEQUENCE</scope>
    <source>
        <strain evidence="9">ARSEF 373</strain>
    </source>
</reference>
<organism evidence="9 10">
    <name type="scientific">Lagenidium giganteum</name>
    <dbReference type="NCBI Taxonomy" id="4803"/>
    <lineage>
        <taxon>Eukaryota</taxon>
        <taxon>Sar</taxon>
        <taxon>Stramenopiles</taxon>
        <taxon>Oomycota</taxon>
        <taxon>Peronosporomycetes</taxon>
        <taxon>Pythiales</taxon>
        <taxon>Pythiaceae</taxon>
    </lineage>
</organism>
<keyword evidence="5 7" id="KW-0472">Membrane</keyword>
<evidence type="ECO:0000313" key="10">
    <source>
        <dbReference type="Proteomes" id="UP001146120"/>
    </source>
</evidence>
<feature type="domain" description="FAD-binding FR-type" evidence="8">
    <location>
        <begin position="378"/>
        <end position="486"/>
    </location>
</feature>
<dbReference type="SFLD" id="SFLDG01168">
    <property type="entry name" value="Ferric_reductase_subgroup_(FRE"/>
    <property type="match status" value="1"/>
</dbReference>
<evidence type="ECO:0000256" key="4">
    <source>
        <dbReference type="ARBA" id="ARBA00023002"/>
    </source>
</evidence>
<name>A0AAV2Z2Q7_9STRA</name>
<accession>A0AAV2Z2Q7</accession>
<dbReference type="PANTHER" id="PTHR11972">
    <property type="entry name" value="NADPH OXIDASE"/>
    <property type="match status" value="1"/>
</dbReference>
<evidence type="ECO:0000313" key="9">
    <source>
        <dbReference type="EMBL" id="DAZ99889.1"/>
    </source>
</evidence>
<evidence type="ECO:0000256" key="7">
    <source>
        <dbReference type="SAM" id="Phobius"/>
    </source>
</evidence>
<evidence type="ECO:0000259" key="8">
    <source>
        <dbReference type="PROSITE" id="PS51384"/>
    </source>
</evidence>
<feature type="transmembrane region" description="Helical" evidence="7">
    <location>
        <begin position="113"/>
        <end position="132"/>
    </location>
</feature>
<feature type="region of interest" description="Disordered" evidence="6">
    <location>
        <begin position="1"/>
        <end position="33"/>
    </location>
</feature>
<feature type="transmembrane region" description="Helical" evidence="7">
    <location>
        <begin position="358"/>
        <end position="380"/>
    </location>
</feature>
<dbReference type="Proteomes" id="UP001146120">
    <property type="component" value="Unassembled WGS sequence"/>
</dbReference>
<feature type="transmembrane region" description="Helical" evidence="7">
    <location>
        <begin position="170"/>
        <end position="189"/>
    </location>
</feature>
<protein>
    <recommendedName>
        <fullName evidence="8">FAD-binding FR-type domain-containing protein</fullName>
    </recommendedName>
</protein>
<dbReference type="PANTHER" id="PTHR11972:SF193">
    <property type="entry name" value="FAD-BINDING FR-TYPE DOMAIN-CONTAINING PROTEIN"/>
    <property type="match status" value="1"/>
</dbReference>
<dbReference type="InterPro" id="IPR017927">
    <property type="entry name" value="FAD-bd_FR_type"/>
</dbReference>
<dbReference type="InterPro" id="IPR050369">
    <property type="entry name" value="RBOH/FRE"/>
</dbReference>
<dbReference type="InterPro" id="IPR000778">
    <property type="entry name" value="Cyt_b245_heavy_chain"/>
</dbReference>
<dbReference type="EMBL" id="DAKRPA010000075">
    <property type="protein sequence ID" value="DAZ99889.1"/>
    <property type="molecule type" value="Genomic_DNA"/>
</dbReference>
<feature type="transmembrane region" description="Helical" evidence="7">
    <location>
        <begin position="258"/>
        <end position="279"/>
    </location>
</feature>
<dbReference type="CDD" id="cd06186">
    <property type="entry name" value="NOX_Duox_like_FAD_NADP"/>
    <property type="match status" value="1"/>
</dbReference>
<comment type="caution">
    <text evidence="9">The sequence shown here is derived from an EMBL/GenBank/DDBJ whole genome shotgun (WGS) entry which is preliminary data.</text>
</comment>
<dbReference type="SFLD" id="SFLDS00052">
    <property type="entry name" value="Ferric_Reductase_Domain"/>
    <property type="match status" value="1"/>
</dbReference>
<feature type="transmembrane region" description="Helical" evidence="7">
    <location>
        <begin position="305"/>
        <end position="328"/>
    </location>
</feature>
<dbReference type="Gene3D" id="2.40.30.10">
    <property type="entry name" value="Translation factors"/>
    <property type="match status" value="1"/>
</dbReference>
<dbReference type="InterPro" id="IPR017938">
    <property type="entry name" value="Riboflavin_synthase-like_b-brl"/>
</dbReference>
<dbReference type="PRINTS" id="PR00466">
    <property type="entry name" value="GP91PHOX"/>
</dbReference>
<dbReference type="InterPro" id="IPR013121">
    <property type="entry name" value="Fe_red_NAD-bd_6"/>
</dbReference>
<feature type="transmembrane region" description="Helical" evidence="7">
    <location>
        <begin position="47"/>
        <end position="68"/>
    </location>
</feature>
<evidence type="ECO:0000256" key="3">
    <source>
        <dbReference type="ARBA" id="ARBA00022989"/>
    </source>
</evidence>
<dbReference type="AlphaFoldDB" id="A0AAV2Z2Q7"/>
<dbReference type="InterPro" id="IPR013112">
    <property type="entry name" value="FAD-bd_8"/>
</dbReference>
<dbReference type="InterPro" id="IPR013130">
    <property type="entry name" value="Fe3_Rdtase_TM_dom"/>
</dbReference>